<protein>
    <recommendedName>
        <fullName evidence="1">DUF4132 domain-containing protein</fullName>
    </recommendedName>
</protein>
<sequence>MINPRDQRITKMVELFEQMNLFTADELTLIEDYLTGAAEEQELEKLTFRDLSGVPQDVVNAMVSLFTDLVNKGREEKEKLANILFTAGQSTSSNLFPSNYIFFNKKETVNMEIPKKVTLFAERAGMNEYQISRYSIQKIIEISENTSENVRKALEYQKSKLDNGKVLVLTTYFRMKYRNLKLVEKGTEEKNGGILAGVSKILGGKSSEKEEVVQIDTKDMELLKQYEDILVSSICNLYKKQMPRLELDEITNAVNNDRVDGRILKMAHANLPVDRFMLCILGGTAFVNYKQSVRLKNVLKICIAANPKEMLNIMDNMDLRGELNQNGGDYDEAFGIDSRKYIIWAAEKMKTGILNAQFKRNREVYLDCMNAVDFDAYNRMNAVIQKLDPSLYNAKKATDIHKQQTKVIDAILQVLDPAVKNVAGDYLNGTTEIETLYAYEDKLELTGYRWGGRHWNILQSYQRGYGYDELSDRCEALLMLCGGYANTGGFRDGTNIKTENVERTFASVNARHLGLKYQLKGYADAYDAFYLDRWKNTFEAVGKKIFLGYLQERREEMTAAFQGAGSTGRVFGLLVLSEDRKANKEAILSFSQDSAKTVKEALLNILYQEKAWEEDVKKLLSSKKAGEREIAVRVLTEWDSKAYQEILTEALEKEKNGKVRTLLETVLHVGGGESESGSRTLTREDLVKEAHKGNKKRGLAWAYETPFSKVHTKAGEEAQEEYLQAVLLSYSSMSPCGVSPSAAALAETLDEKELAIYVNELFDKWMEAGAESKKRWVLYAAAIHGGDEIVTKLHHQIQEWPQAARGAIASEAVQALALNPKPQALLIVDGISRKFKFKQIKAAAGKALDFVASQLGITTEELADRIVPDLGFDENMERCFDYGERKFTVTITTALEVEVFDESGKKLKNLPSPGKKDDEEKAKAAYEEFKQMKKQMKATVSSQKMRLEMALSTGRQWSVEAWKNLFVKNPVMHQFATGLIWGIYEDRKLVSTFRYMEDGSFNTEDEDEFELPEGGEDSSQYIGIVHPIELTEDTRKAWKEQLEDYEITQPIEQLDRTVYYRTKEEENEKSLERFGGCIVNDLSLGGKLQTLGWYRGSVQDAGGFYSYYREDKELAMGVELHFSGSFVGGQNEDVTVYEARFYSLEGTVVNEKGEVVPAGIRRGSYVYDEANDQNSCFLKEVPERYFSEVVLQLAKATASSKEKNVNWKSVR</sequence>
<evidence type="ECO:0000259" key="1">
    <source>
        <dbReference type="Pfam" id="PF13569"/>
    </source>
</evidence>
<dbReference type="Proteomes" id="UP000236311">
    <property type="component" value="Unassembled WGS sequence"/>
</dbReference>
<dbReference type="AlphaFoldDB" id="A0A2K4ZHQ0"/>
<organism evidence="2 3">
    <name type="scientific">Acetatifactor muris</name>
    <dbReference type="NCBI Taxonomy" id="879566"/>
    <lineage>
        <taxon>Bacteria</taxon>
        <taxon>Bacillati</taxon>
        <taxon>Bacillota</taxon>
        <taxon>Clostridia</taxon>
        <taxon>Lachnospirales</taxon>
        <taxon>Lachnospiraceae</taxon>
        <taxon>Acetatifactor</taxon>
    </lineage>
</organism>
<dbReference type="Pfam" id="PF13569">
    <property type="entry name" value="DUF4132"/>
    <property type="match status" value="1"/>
</dbReference>
<dbReference type="OrthoDB" id="4770574at2"/>
<reference evidence="2 3" key="1">
    <citation type="submission" date="2018-01" db="EMBL/GenBank/DDBJ databases">
        <authorList>
            <person name="Gaut B.S."/>
            <person name="Morton B.R."/>
            <person name="Clegg M.T."/>
            <person name="Duvall M.R."/>
        </authorList>
    </citation>
    <scope>NUCLEOTIDE SEQUENCE [LARGE SCALE GENOMIC DNA]</scope>
    <source>
        <strain evidence="2">GP69</strain>
    </source>
</reference>
<dbReference type="EMBL" id="OFSM01000013">
    <property type="protein sequence ID" value="SOY29985.1"/>
    <property type="molecule type" value="Genomic_DNA"/>
</dbReference>
<feature type="domain" description="DUF4132" evidence="1">
    <location>
        <begin position="904"/>
        <end position="1093"/>
    </location>
</feature>
<evidence type="ECO:0000313" key="3">
    <source>
        <dbReference type="Proteomes" id="UP000236311"/>
    </source>
</evidence>
<accession>A0A2K4ZHQ0</accession>
<evidence type="ECO:0000313" key="2">
    <source>
        <dbReference type="EMBL" id="SOY29985.1"/>
    </source>
</evidence>
<dbReference type="RefSeq" id="WP_103240067.1">
    <property type="nucleotide sequence ID" value="NZ_JANJZD010000012.1"/>
</dbReference>
<keyword evidence="3" id="KW-1185">Reference proteome</keyword>
<gene>
    <name evidence="2" type="ORF">AMURIS_02706</name>
</gene>
<proteinExistence type="predicted"/>
<name>A0A2K4ZHQ0_9FIRM</name>
<dbReference type="InterPro" id="IPR025406">
    <property type="entry name" value="DUF4132"/>
</dbReference>